<dbReference type="Gene3D" id="2.30.110.10">
    <property type="entry name" value="Electron Transport, Fmn-binding Protein, Chain A"/>
    <property type="match status" value="1"/>
</dbReference>
<dbReference type="InterPro" id="IPR012349">
    <property type="entry name" value="Split_barrel_FMN-bd"/>
</dbReference>
<name>A0AAW1QR88_9CHLO</name>
<keyword evidence="2" id="KW-1185">Reference proteome</keyword>
<evidence type="ECO:0000313" key="1">
    <source>
        <dbReference type="EMBL" id="KAK9823928.1"/>
    </source>
</evidence>
<evidence type="ECO:0000313" key="2">
    <source>
        <dbReference type="Proteomes" id="UP001489004"/>
    </source>
</evidence>
<comment type="caution">
    <text evidence="1">The sequence shown here is derived from an EMBL/GenBank/DDBJ whole genome shotgun (WGS) entry which is preliminary data.</text>
</comment>
<dbReference type="SUPFAM" id="SSF50475">
    <property type="entry name" value="FMN-binding split barrel"/>
    <property type="match status" value="1"/>
</dbReference>
<dbReference type="PANTHER" id="PTHR37375:SF1">
    <property type="entry name" value="DUF2470 DOMAIN-CONTAINING PROTEIN"/>
    <property type="match status" value="1"/>
</dbReference>
<protein>
    <recommendedName>
        <fullName evidence="3">DUF2470 domain-containing protein</fullName>
    </recommendedName>
</protein>
<dbReference type="AlphaFoldDB" id="A0AAW1QR88"/>
<accession>A0AAW1QR88</accession>
<evidence type="ECO:0008006" key="3">
    <source>
        <dbReference type="Google" id="ProtNLM"/>
    </source>
</evidence>
<proteinExistence type="predicted"/>
<dbReference type="Gene3D" id="3.20.180.10">
    <property type="entry name" value="PNP-oxidase-like"/>
    <property type="match status" value="1"/>
</dbReference>
<sequence length="286" mass="31370">MRWLGEVWGHCRQLEVQSASLQLCCSCLRLLSTSTPAHAALDQQSQQKLLERTGLPLAQRCKNLLAGNWRGQLSTAQQEPRGKDEPAVHSSIVQYVAPRGSLPFVLLNKGTDKKHIQNLALEDRASLTVGHTDPQAVVSVLRAGGLMPARANVFAQLEQLPAGEMAYVDTMSHKHTVDIADVDGALVDQLAVSQHALLNSINQNRELRSQLALFCQAYLQAPAEDALMIQADRLGFTVLGRTPTDDGSGKPSWCEFRFQLTRELADAAALQQMLTEMRVEIDQAGQ</sequence>
<dbReference type="InterPro" id="IPR037119">
    <property type="entry name" value="Haem_oxidase_HugZ-like_sf"/>
</dbReference>
<gene>
    <name evidence="1" type="ORF">WJX72_006413</name>
</gene>
<dbReference type="EMBL" id="JALJOR010000002">
    <property type="protein sequence ID" value="KAK9823928.1"/>
    <property type="molecule type" value="Genomic_DNA"/>
</dbReference>
<reference evidence="1 2" key="1">
    <citation type="journal article" date="2024" name="Nat. Commun.">
        <title>Phylogenomics reveals the evolutionary origins of lichenization in chlorophyte algae.</title>
        <authorList>
            <person name="Puginier C."/>
            <person name="Libourel C."/>
            <person name="Otte J."/>
            <person name="Skaloud P."/>
            <person name="Haon M."/>
            <person name="Grisel S."/>
            <person name="Petersen M."/>
            <person name="Berrin J.G."/>
            <person name="Delaux P.M."/>
            <person name="Dal Grande F."/>
            <person name="Keller J."/>
        </authorList>
    </citation>
    <scope>NUCLEOTIDE SEQUENCE [LARGE SCALE GENOMIC DNA]</scope>
    <source>
        <strain evidence="1 2">SAG 2043</strain>
    </source>
</reference>
<dbReference type="Proteomes" id="UP001489004">
    <property type="component" value="Unassembled WGS sequence"/>
</dbReference>
<organism evidence="1 2">
    <name type="scientific">[Myrmecia] bisecta</name>
    <dbReference type="NCBI Taxonomy" id="41462"/>
    <lineage>
        <taxon>Eukaryota</taxon>
        <taxon>Viridiplantae</taxon>
        <taxon>Chlorophyta</taxon>
        <taxon>core chlorophytes</taxon>
        <taxon>Trebouxiophyceae</taxon>
        <taxon>Trebouxiales</taxon>
        <taxon>Trebouxiaceae</taxon>
        <taxon>Myrmecia</taxon>
    </lineage>
</organism>
<dbReference type="PANTHER" id="PTHR37375">
    <property type="entry name" value="EXPRESSED PROTEIN"/>
    <property type="match status" value="1"/>
</dbReference>